<evidence type="ECO:0000259" key="4">
    <source>
        <dbReference type="PROSITE" id="PS50995"/>
    </source>
</evidence>
<keyword evidence="1" id="KW-0805">Transcription regulation</keyword>
<gene>
    <name evidence="5" type="ORF">SAMN05444583_103270</name>
</gene>
<protein>
    <submittedName>
        <fullName evidence="5">DNA-binding transcriptional regulator, MarR family</fullName>
    </submittedName>
</protein>
<dbReference type="PROSITE" id="PS01117">
    <property type="entry name" value="HTH_MARR_1"/>
    <property type="match status" value="1"/>
</dbReference>
<reference evidence="6" key="1">
    <citation type="submission" date="2016-10" db="EMBL/GenBank/DDBJ databases">
        <authorList>
            <person name="Varghese N."/>
            <person name="Submissions S."/>
        </authorList>
    </citation>
    <scope>NUCLEOTIDE SEQUENCE [LARGE SCALE GENOMIC DNA]</scope>
    <source>
        <strain evidence="6">DSM 44675</strain>
    </source>
</reference>
<keyword evidence="2 5" id="KW-0238">DNA-binding</keyword>
<dbReference type="Pfam" id="PF12802">
    <property type="entry name" value="MarR_2"/>
    <property type="match status" value="1"/>
</dbReference>
<dbReference type="PROSITE" id="PS50995">
    <property type="entry name" value="HTH_MARR_2"/>
    <property type="match status" value="1"/>
</dbReference>
<dbReference type="SUPFAM" id="SSF46785">
    <property type="entry name" value="Winged helix' DNA-binding domain"/>
    <property type="match status" value="1"/>
</dbReference>
<dbReference type="GO" id="GO:0006950">
    <property type="term" value="P:response to stress"/>
    <property type="evidence" value="ECO:0007669"/>
    <property type="project" value="TreeGrafter"/>
</dbReference>
<evidence type="ECO:0000256" key="1">
    <source>
        <dbReference type="ARBA" id="ARBA00023015"/>
    </source>
</evidence>
<dbReference type="OrthoDB" id="122135at2"/>
<accession>A0A1H7JQW8</accession>
<dbReference type="Gene3D" id="1.10.10.10">
    <property type="entry name" value="Winged helix-like DNA-binding domain superfamily/Winged helix DNA-binding domain"/>
    <property type="match status" value="1"/>
</dbReference>
<keyword evidence="3" id="KW-0804">Transcription</keyword>
<proteinExistence type="predicted"/>
<dbReference type="InterPro" id="IPR000835">
    <property type="entry name" value="HTH_MarR-typ"/>
</dbReference>
<evidence type="ECO:0000256" key="3">
    <source>
        <dbReference type="ARBA" id="ARBA00023163"/>
    </source>
</evidence>
<dbReference type="InterPro" id="IPR036388">
    <property type="entry name" value="WH-like_DNA-bd_sf"/>
</dbReference>
<dbReference type="InterPro" id="IPR039422">
    <property type="entry name" value="MarR/SlyA-like"/>
</dbReference>
<evidence type="ECO:0000313" key="6">
    <source>
        <dbReference type="Proteomes" id="UP000198677"/>
    </source>
</evidence>
<dbReference type="PRINTS" id="PR00598">
    <property type="entry name" value="HTHMARR"/>
</dbReference>
<dbReference type="PANTHER" id="PTHR33164">
    <property type="entry name" value="TRANSCRIPTIONAL REGULATOR, MARR FAMILY"/>
    <property type="match status" value="1"/>
</dbReference>
<name>A0A1H7JQW8_9NOCA</name>
<evidence type="ECO:0000313" key="5">
    <source>
        <dbReference type="EMBL" id="SEK76993.1"/>
    </source>
</evidence>
<dbReference type="EMBL" id="FOAW01000003">
    <property type="protein sequence ID" value="SEK76993.1"/>
    <property type="molecule type" value="Genomic_DNA"/>
</dbReference>
<dbReference type="GO" id="GO:0003677">
    <property type="term" value="F:DNA binding"/>
    <property type="evidence" value="ECO:0007669"/>
    <property type="project" value="UniProtKB-KW"/>
</dbReference>
<feature type="domain" description="HTH marR-type" evidence="4">
    <location>
        <begin position="1"/>
        <end position="126"/>
    </location>
</feature>
<organism evidence="5 6">
    <name type="scientific">Rhodococcus maanshanensis</name>
    <dbReference type="NCBI Taxonomy" id="183556"/>
    <lineage>
        <taxon>Bacteria</taxon>
        <taxon>Bacillati</taxon>
        <taxon>Actinomycetota</taxon>
        <taxon>Actinomycetes</taxon>
        <taxon>Mycobacteriales</taxon>
        <taxon>Nocardiaceae</taxon>
        <taxon>Rhodococcus</taxon>
    </lineage>
</organism>
<dbReference type="SMART" id="SM00347">
    <property type="entry name" value="HTH_MARR"/>
    <property type="match status" value="1"/>
</dbReference>
<sequence>MRLLGVGESESMDKLIAMDLSFSQARTLFMLAQHGEPVAINEVAERLRFSVAAAGRNIDQLVNQGLVDRREDPKDRRIKRISLSEAGRSIASGHIDSKKDELRAFAARLSDSDRDRLYESLKPILAGDVLRANCQENP</sequence>
<dbReference type="Proteomes" id="UP000198677">
    <property type="component" value="Unassembled WGS sequence"/>
</dbReference>
<dbReference type="InterPro" id="IPR036390">
    <property type="entry name" value="WH_DNA-bd_sf"/>
</dbReference>
<dbReference type="RefSeq" id="WP_051637256.1">
    <property type="nucleotide sequence ID" value="NZ_FOAW01000003.1"/>
</dbReference>
<dbReference type="PANTHER" id="PTHR33164:SF57">
    <property type="entry name" value="MARR-FAMILY TRANSCRIPTIONAL REGULATOR"/>
    <property type="match status" value="1"/>
</dbReference>
<dbReference type="AlphaFoldDB" id="A0A1H7JQW8"/>
<dbReference type="GO" id="GO:0003700">
    <property type="term" value="F:DNA-binding transcription factor activity"/>
    <property type="evidence" value="ECO:0007669"/>
    <property type="project" value="InterPro"/>
</dbReference>
<keyword evidence="6" id="KW-1185">Reference proteome</keyword>
<evidence type="ECO:0000256" key="2">
    <source>
        <dbReference type="ARBA" id="ARBA00023125"/>
    </source>
</evidence>
<dbReference type="InterPro" id="IPR023187">
    <property type="entry name" value="Tscrpt_reg_MarR-type_CS"/>
</dbReference>